<evidence type="ECO:0000256" key="1">
    <source>
        <dbReference type="ARBA" id="ARBA00004733"/>
    </source>
</evidence>
<dbReference type="UniPathway" id="UPA00035">
    <property type="reaction ID" value="UER00044"/>
</dbReference>
<dbReference type="InterPro" id="IPR013785">
    <property type="entry name" value="Aldolase_TIM"/>
</dbReference>
<evidence type="ECO:0000256" key="8">
    <source>
        <dbReference type="ARBA" id="ARBA00049047"/>
    </source>
</evidence>
<keyword evidence="11" id="KW-1185">Reference proteome</keyword>
<keyword evidence="6" id="KW-0057">Aromatic amino acid biosynthesis</keyword>
<protein>
    <recommendedName>
        <fullName evidence="3">tryptophan synthase</fullName>
        <ecNumber evidence="3">4.2.1.20</ecNumber>
    </recommendedName>
</protein>
<evidence type="ECO:0000256" key="5">
    <source>
        <dbReference type="ARBA" id="ARBA00022822"/>
    </source>
</evidence>
<dbReference type="RefSeq" id="WP_116223675.1">
    <property type="nucleotide sequence ID" value="NZ_AP018437.1"/>
</dbReference>
<evidence type="ECO:0000256" key="2">
    <source>
        <dbReference type="ARBA" id="ARBA00011270"/>
    </source>
</evidence>
<name>A0A3E0AFQ9_9CHLR</name>
<dbReference type="PANTHER" id="PTHR43406:SF1">
    <property type="entry name" value="TRYPTOPHAN SYNTHASE ALPHA CHAIN, CHLOROPLASTIC"/>
    <property type="match status" value="1"/>
</dbReference>
<organism evidence="10 11">
    <name type="scientific">Pelolinea submarina</name>
    <dbReference type="NCBI Taxonomy" id="913107"/>
    <lineage>
        <taxon>Bacteria</taxon>
        <taxon>Bacillati</taxon>
        <taxon>Chloroflexota</taxon>
        <taxon>Anaerolineae</taxon>
        <taxon>Anaerolineales</taxon>
        <taxon>Anaerolineaceae</taxon>
        <taxon>Pelolinea</taxon>
    </lineage>
</organism>
<dbReference type="Proteomes" id="UP000256388">
    <property type="component" value="Unassembled WGS sequence"/>
</dbReference>
<dbReference type="OrthoDB" id="9804578at2"/>
<evidence type="ECO:0000256" key="9">
    <source>
        <dbReference type="RuleBase" id="RU003662"/>
    </source>
</evidence>
<reference evidence="10 11" key="1">
    <citation type="submission" date="2018-08" db="EMBL/GenBank/DDBJ databases">
        <title>Genomic Encyclopedia of Type Strains, Phase IV (KMG-IV): sequencing the most valuable type-strain genomes for metagenomic binning, comparative biology and taxonomic classification.</title>
        <authorList>
            <person name="Goeker M."/>
        </authorList>
    </citation>
    <scope>NUCLEOTIDE SEQUENCE [LARGE SCALE GENOMIC DNA]</scope>
    <source>
        <strain evidence="10 11">DSM 23923</strain>
    </source>
</reference>
<comment type="subunit">
    <text evidence="2">Tetramer of two alpha and two beta chains.</text>
</comment>
<dbReference type="Pfam" id="PF00290">
    <property type="entry name" value="Trp_syntA"/>
    <property type="match status" value="1"/>
</dbReference>
<evidence type="ECO:0000256" key="4">
    <source>
        <dbReference type="ARBA" id="ARBA00022605"/>
    </source>
</evidence>
<dbReference type="GO" id="GO:0004834">
    <property type="term" value="F:tryptophan synthase activity"/>
    <property type="evidence" value="ECO:0007669"/>
    <property type="project" value="UniProtKB-EC"/>
</dbReference>
<dbReference type="PANTHER" id="PTHR43406">
    <property type="entry name" value="TRYPTOPHAN SYNTHASE, ALPHA CHAIN"/>
    <property type="match status" value="1"/>
</dbReference>
<evidence type="ECO:0000313" key="10">
    <source>
        <dbReference type="EMBL" id="REG10498.1"/>
    </source>
</evidence>
<dbReference type="EMBL" id="QUMS01000001">
    <property type="protein sequence ID" value="REG10498.1"/>
    <property type="molecule type" value="Genomic_DNA"/>
</dbReference>
<evidence type="ECO:0000256" key="6">
    <source>
        <dbReference type="ARBA" id="ARBA00023141"/>
    </source>
</evidence>
<comment type="catalytic activity">
    <reaction evidence="8">
        <text>(1S,2R)-1-C-(indol-3-yl)glycerol 3-phosphate + L-serine = D-glyceraldehyde 3-phosphate + L-tryptophan + H2O</text>
        <dbReference type="Rhea" id="RHEA:10532"/>
        <dbReference type="ChEBI" id="CHEBI:15377"/>
        <dbReference type="ChEBI" id="CHEBI:33384"/>
        <dbReference type="ChEBI" id="CHEBI:57912"/>
        <dbReference type="ChEBI" id="CHEBI:58866"/>
        <dbReference type="ChEBI" id="CHEBI:59776"/>
        <dbReference type="EC" id="4.2.1.20"/>
    </reaction>
</comment>
<evidence type="ECO:0000256" key="7">
    <source>
        <dbReference type="ARBA" id="ARBA00023239"/>
    </source>
</evidence>
<dbReference type="InterPro" id="IPR011060">
    <property type="entry name" value="RibuloseP-bd_barrel"/>
</dbReference>
<dbReference type="EC" id="4.2.1.20" evidence="3"/>
<dbReference type="InterPro" id="IPR002028">
    <property type="entry name" value="Trp_synthase_suA"/>
</dbReference>
<dbReference type="Gene3D" id="3.20.20.70">
    <property type="entry name" value="Aldolase class I"/>
    <property type="match status" value="1"/>
</dbReference>
<comment type="pathway">
    <text evidence="1">Amino-acid biosynthesis; L-tryptophan biosynthesis; L-tryptophan from chorismate: step 5/5.</text>
</comment>
<dbReference type="SUPFAM" id="SSF51366">
    <property type="entry name" value="Ribulose-phoshate binding barrel"/>
    <property type="match status" value="1"/>
</dbReference>
<dbReference type="AlphaFoldDB" id="A0A3E0AFQ9"/>
<accession>A0A3E0AFQ9</accession>
<keyword evidence="5" id="KW-0822">Tryptophan biosynthesis</keyword>
<dbReference type="GO" id="GO:0005829">
    <property type="term" value="C:cytosol"/>
    <property type="evidence" value="ECO:0007669"/>
    <property type="project" value="TreeGrafter"/>
</dbReference>
<evidence type="ECO:0000256" key="3">
    <source>
        <dbReference type="ARBA" id="ARBA00012043"/>
    </source>
</evidence>
<dbReference type="NCBIfam" id="TIGR00262">
    <property type="entry name" value="trpA"/>
    <property type="match status" value="1"/>
</dbReference>
<keyword evidence="7" id="KW-0456">Lyase</keyword>
<proteinExistence type="inferred from homology"/>
<comment type="caution">
    <text evidence="10">The sequence shown here is derived from an EMBL/GenBank/DDBJ whole genome shotgun (WGS) entry which is preliminary data.</text>
</comment>
<keyword evidence="4" id="KW-0028">Amino-acid biosynthesis</keyword>
<sequence>MENRLDRMFDKLHKNNEGVLIPLAPGDKAPFSISNEIIDMFYEAGADTIEIAVPTRYPWMEGNNMQIHQLEAIEQSVKGSDSFDLMKFTRNKYPDWPLLTINFMGPVFRYGQANYVQGCADASMDAVDIPDYAYVSQNDSLGFVSSLLSKNVYFIVDIATKLAMAEEGTREYALLCELIKKSKGFLFMIAQPGGVSGTKSTLPVDELKPAVDRVKELEEKFKVNTPIVVVCGISSPEQVRQSIREVGADGVMLGSAISKRLQAGETIEKIEPFTRELKEATKG</sequence>
<gene>
    <name evidence="10" type="ORF">DFR64_0356</name>
</gene>
<evidence type="ECO:0000313" key="11">
    <source>
        <dbReference type="Proteomes" id="UP000256388"/>
    </source>
</evidence>
<comment type="similarity">
    <text evidence="9">Belongs to the TrpA family.</text>
</comment>